<evidence type="ECO:0000256" key="1">
    <source>
        <dbReference type="SAM" id="MobiDB-lite"/>
    </source>
</evidence>
<dbReference type="Proteomes" id="UP000006640">
    <property type="component" value="Chromosome"/>
</dbReference>
<dbReference type="Pfam" id="PF25862">
    <property type="entry name" value="PglZ_1st"/>
    <property type="match status" value="1"/>
</dbReference>
<dbReference type="NCBIfam" id="NF033446">
    <property type="entry name" value="BREX_PglZ_2"/>
    <property type="match status" value="1"/>
</dbReference>
<dbReference type="InterPro" id="IPR058882">
    <property type="entry name" value="PglZ_C"/>
</dbReference>
<reference evidence="5 6" key="1">
    <citation type="submission" date="2010-01" db="EMBL/GenBank/DDBJ databases">
        <title>The complete genome of Thermobispora bispora DSM 43833.</title>
        <authorList>
            <consortium name="US DOE Joint Genome Institute (JGI-PGF)"/>
            <person name="Lucas S."/>
            <person name="Copeland A."/>
            <person name="Lapidus A."/>
            <person name="Glavina del Rio T."/>
            <person name="Dalin E."/>
            <person name="Tice H."/>
            <person name="Bruce D."/>
            <person name="Goodwin L."/>
            <person name="Pitluck S."/>
            <person name="Kyrpides N."/>
            <person name="Mavromatis K."/>
            <person name="Ivanova N."/>
            <person name="Mikhailova N."/>
            <person name="Chertkov O."/>
            <person name="Brettin T."/>
            <person name="Detter J.C."/>
            <person name="Han C."/>
            <person name="Larimer F."/>
            <person name="Land M."/>
            <person name="Hauser L."/>
            <person name="Markowitz V."/>
            <person name="Cheng J.-F."/>
            <person name="Hugenholtz P."/>
            <person name="Woyke T."/>
            <person name="Wu D."/>
            <person name="Jando M."/>
            <person name="Schneider S."/>
            <person name="Klenk H.-P."/>
            <person name="Eisen J.A."/>
        </authorList>
    </citation>
    <scope>NUCLEOTIDE SEQUENCE [LARGE SCALE GENOMIC DNA]</scope>
    <source>
        <strain evidence="6">ATCC 19993 / DSM 43833 / CBS 139.67 / JCM 10125 / KCTC 9307 / NBRC 14880 / R51</strain>
    </source>
</reference>
<accession>D6YAP5</accession>
<dbReference type="Pfam" id="PF25863">
    <property type="entry name" value="PglZ_C"/>
    <property type="match status" value="1"/>
</dbReference>
<feature type="region of interest" description="Disordered" evidence="1">
    <location>
        <begin position="1"/>
        <end position="20"/>
    </location>
</feature>
<evidence type="ECO:0000259" key="2">
    <source>
        <dbReference type="Pfam" id="PF25861"/>
    </source>
</evidence>
<dbReference type="InterPro" id="IPR047992">
    <property type="entry name" value="BREX_PglZ"/>
</dbReference>
<dbReference type="STRING" id="469371.Tbis_1547"/>
<feature type="domain" description="Alkaline phosphatase-like protein PglZ C-terminal" evidence="4">
    <location>
        <begin position="833"/>
        <end position="932"/>
    </location>
</feature>
<dbReference type="InterPro" id="IPR017850">
    <property type="entry name" value="Alkaline_phosphatase_core_sf"/>
</dbReference>
<dbReference type="SUPFAM" id="SSF53649">
    <property type="entry name" value="Alkaline phosphatase-like"/>
    <property type="match status" value="1"/>
</dbReference>
<evidence type="ECO:0000313" key="6">
    <source>
        <dbReference type="Proteomes" id="UP000006640"/>
    </source>
</evidence>
<organism evidence="5 6">
    <name type="scientific">Thermobispora bispora (strain ATCC 19993 / DSM 43833 / CBS 139.67 / JCM 10125 / KCTC 9307 / NBRC 14880 / R51)</name>
    <dbReference type="NCBI Taxonomy" id="469371"/>
    <lineage>
        <taxon>Bacteria</taxon>
        <taxon>Bacillati</taxon>
        <taxon>Actinomycetota</taxon>
        <taxon>Actinomycetes</taxon>
        <taxon>Streptosporangiales</taxon>
        <taxon>Streptosporangiaceae</taxon>
        <taxon>Thermobispora</taxon>
    </lineage>
</organism>
<sequence>MTETRPMATDTASPATPSGPGLRLATLSAVRSIVAHQLKKGGSRRIIGIHALPEWHGEPSFTVEDAVVHVRPCPSALAVREALTEHALTKRDTKDYLVVLTDVDDADLGAGVRVHLAGGRLHVLRPWEMVKEAFSAHTIDPLLLDERWAADALINREPAGGWPPAPGGALTRDHALGNLASAVFGTDPAGQPYLTPEHLDAPGLLLWTLDPVAVARFTELPEEVRDGLTGWLGTVLGPAGRWTLRAVTAGHGGDAVPLALVAGLLWERGAGPSAAEARGLVRARLGGEALPAEEAQAWARAAQAALGRLDRPDALLDRAEELLREFNATEVIARSTLLPEAYAMRLREFARALRQALPGPGPSRRVPDVAALQQAEDAHARLLAHELAGHNPRTRTATMALRLLRWLATPKRPAATLAEAVHEQVRTGAYVDRALADVWTGDQDDEVAAAYRALLEVAAERRTERDRVLARHLAAAVEADSEPGTLVPIESALGTLVRPLGRSLLLVLDGMTAAVLAELADELIRDRWTELVDSSLGHRRALLPALPTVTEACRTSLLTGTLRIGGQHDEKAAFPGAVGDPQARLFHKDDLRAPAGHALHPDVKAAIDGPARVVGVVLNAIDDSLDKMDPGGTTWALDQVPYLRALTEAARAAGRRLILTSDHGHVVERGGTALTAHATGAARWRPAGGPVSEGEIEIRGRRVLLGGGAVVLPWREDLRYGAKRAGYHGGASAAEVAVPFAVFSTVAGDDIAGWAPAPVQEPTWWNAALTRAQLRETTRHAGAQPGAHRAAAARGTGTRSAKGRSPEVTGQTELALDAVAPEPAGEEPVSPVERYLDELLASDLFREQCARAGRVAPDVALVRNVLAALLEAGGRLHQSALSAQAKVPATRMTAALAAVRRVLSVDGYDPIGYDPDGETVVLSADVLAEQFGIPVPRQPDL</sequence>
<keyword evidence="6" id="KW-1185">Reference proteome</keyword>
<feature type="region of interest" description="Disordered" evidence="1">
    <location>
        <begin position="778"/>
        <end position="830"/>
    </location>
</feature>
<evidence type="ECO:0000313" key="5">
    <source>
        <dbReference type="EMBL" id="ADG88262.1"/>
    </source>
</evidence>
<dbReference type="RefSeq" id="WP_013131795.1">
    <property type="nucleotide sequence ID" value="NC_014165.1"/>
</dbReference>
<dbReference type="EMBL" id="CP001874">
    <property type="protein sequence ID" value="ADG88262.1"/>
    <property type="molecule type" value="Genomic_DNA"/>
</dbReference>
<feature type="domain" description="Alkaline phosphatase-like protein PglZ N-terminal" evidence="3">
    <location>
        <begin position="26"/>
        <end position="124"/>
    </location>
</feature>
<gene>
    <name evidence="5" type="ordered locus">Tbis_1547</name>
</gene>
<name>D6YAP5_THEBD</name>
<dbReference type="Pfam" id="PF08665">
    <property type="entry name" value="PglZ"/>
    <property type="match status" value="1"/>
</dbReference>
<proteinExistence type="predicted"/>
<dbReference type="InterPro" id="IPR058881">
    <property type="entry name" value="PglZ_2nd"/>
</dbReference>
<feature type="domain" description="Alkaline phosphatase-like protein PglZ second" evidence="2">
    <location>
        <begin position="200"/>
        <end position="337"/>
    </location>
</feature>
<feature type="compositionally biased region" description="Low complexity" evidence="1">
    <location>
        <begin position="780"/>
        <end position="800"/>
    </location>
</feature>
<protein>
    <submittedName>
        <fullName evidence="5">PglZ domain protein</fullName>
    </submittedName>
</protein>
<dbReference type="InterPro" id="IPR058880">
    <property type="entry name" value="PglZ_N"/>
</dbReference>
<evidence type="ECO:0000259" key="4">
    <source>
        <dbReference type="Pfam" id="PF25863"/>
    </source>
</evidence>
<dbReference type="eggNOG" id="COG1524">
    <property type="taxonomic scope" value="Bacteria"/>
</dbReference>
<evidence type="ECO:0000259" key="3">
    <source>
        <dbReference type="Pfam" id="PF25862"/>
    </source>
</evidence>
<dbReference type="Pfam" id="PF25861">
    <property type="entry name" value="PglZ_2nd"/>
    <property type="match status" value="1"/>
</dbReference>
<dbReference type="AlphaFoldDB" id="D6YAP5"/>
<dbReference type="HOGENOM" id="CLU_330036_0_0_11"/>
<dbReference type="KEGG" id="tbi:Tbis_1547"/>